<accession>A0ABV8SBY3</accession>
<dbReference type="Proteomes" id="UP001595755">
    <property type="component" value="Unassembled WGS sequence"/>
</dbReference>
<keyword evidence="2" id="KW-1185">Reference proteome</keyword>
<proteinExistence type="predicted"/>
<dbReference type="EMBL" id="JBHSED010000015">
    <property type="protein sequence ID" value="MFC4303884.1"/>
    <property type="molecule type" value="Genomic_DNA"/>
</dbReference>
<dbReference type="InterPro" id="IPR047907">
    <property type="entry name" value="CD1375-like"/>
</dbReference>
<dbReference type="NCBIfam" id="NF040910">
    <property type="entry name" value="CD1375_fam"/>
    <property type="match status" value="1"/>
</dbReference>
<gene>
    <name evidence="1" type="ORF">ACFO1S_10555</name>
</gene>
<dbReference type="RefSeq" id="WP_378126733.1">
    <property type="nucleotide sequence ID" value="NZ_JBHSED010000015.1"/>
</dbReference>
<protein>
    <submittedName>
        <fullName evidence="1">CD1375 family protein</fullName>
    </submittedName>
</protein>
<evidence type="ECO:0000313" key="2">
    <source>
        <dbReference type="Proteomes" id="UP001595755"/>
    </source>
</evidence>
<reference evidence="2" key="1">
    <citation type="journal article" date="2019" name="Int. J. Syst. Evol. Microbiol.">
        <title>The Global Catalogue of Microorganisms (GCM) 10K type strain sequencing project: providing services to taxonomists for standard genome sequencing and annotation.</title>
        <authorList>
            <consortium name="The Broad Institute Genomics Platform"/>
            <consortium name="The Broad Institute Genome Sequencing Center for Infectious Disease"/>
            <person name="Wu L."/>
            <person name="Ma J."/>
        </authorList>
    </citation>
    <scope>NUCLEOTIDE SEQUENCE [LARGE SCALE GENOMIC DNA]</scope>
    <source>
        <strain evidence="2">CGMCC 4.1641</strain>
    </source>
</reference>
<organism evidence="1 2">
    <name type="scientific">Cohnella boryungensis</name>
    <dbReference type="NCBI Taxonomy" id="768479"/>
    <lineage>
        <taxon>Bacteria</taxon>
        <taxon>Bacillati</taxon>
        <taxon>Bacillota</taxon>
        <taxon>Bacilli</taxon>
        <taxon>Bacillales</taxon>
        <taxon>Paenibacillaceae</taxon>
        <taxon>Cohnella</taxon>
    </lineage>
</organism>
<evidence type="ECO:0000313" key="1">
    <source>
        <dbReference type="EMBL" id="MFC4303884.1"/>
    </source>
</evidence>
<name>A0ABV8SBY3_9BACL</name>
<sequence>MAKIYYDLIKAGLRTIDDVPIRWRDDVQNMIDVDTQGSVI</sequence>
<comment type="caution">
    <text evidence="1">The sequence shown here is derived from an EMBL/GenBank/DDBJ whole genome shotgun (WGS) entry which is preliminary data.</text>
</comment>